<evidence type="ECO:0000313" key="3">
    <source>
        <dbReference type="Ensembl" id="ENSBMSP00010028707.1"/>
    </source>
</evidence>
<dbReference type="PROSITE" id="PS51253">
    <property type="entry name" value="HTH_CENPB"/>
    <property type="match status" value="1"/>
</dbReference>
<dbReference type="Gene3D" id="1.10.10.60">
    <property type="entry name" value="Homeodomain-like"/>
    <property type="match status" value="1"/>
</dbReference>
<protein>
    <recommendedName>
        <fullName evidence="2">HTH CENPB-type domain-containing protein</fullName>
    </recommendedName>
</protein>
<sequence>MENMERLLSAWIEEQTRRAVPVSVVLVQEKARSLFEELKRAQGEGAEAETFGASRGWFARFKARHGLRSLGAGGEAARAGAEAARRYPVLLRRVIEEGLLLILPLLVSLLWCSLSPPVSV</sequence>
<dbReference type="PANTHER" id="PTHR19303:SF73">
    <property type="entry name" value="PROTEIN PDC2"/>
    <property type="match status" value="1"/>
</dbReference>
<feature type="domain" description="HTH CENPB-type" evidence="2">
    <location>
        <begin position="1"/>
        <end position="71"/>
    </location>
</feature>
<organism evidence="3">
    <name type="scientific">Balaenoptera musculus</name>
    <name type="common">Blue whale</name>
    <dbReference type="NCBI Taxonomy" id="9771"/>
    <lineage>
        <taxon>Eukaryota</taxon>
        <taxon>Metazoa</taxon>
        <taxon>Chordata</taxon>
        <taxon>Craniata</taxon>
        <taxon>Vertebrata</taxon>
        <taxon>Euteleostomi</taxon>
        <taxon>Mammalia</taxon>
        <taxon>Eutheria</taxon>
        <taxon>Laurasiatheria</taxon>
        <taxon>Artiodactyla</taxon>
        <taxon>Whippomorpha</taxon>
        <taxon>Cetacea</taxon>
        <taxon>Mysticeti</taxon>
        <taxon>Balaenopteridae</taxon>
        <taxon>Balaenoptera</taxon>
    </lineage>
</organism>
<dbReference type="OMA" id="IIVEVCG"/>
<evidence type="ECO:0000259" key="2">
    <source>
        <dbReference type="PROSITE" id="PS51253"/>
    </source>
</evidence>
<accession>A0A8C0E195</accession>
<dbReference type="GeneTree" id="ENSGT00940000163154"/>
<dbReference type="SUPFAM" id="SSF46689">
    <property type="entry name" value="Homeodomain-like"/>
    <property type="match status" value="1"/>
</dbReference>
<evidence type="ECO:0000256" key="1">
    <source>
        <dbReference type="ARBA" id="ARBA00023125"/>
    </source>
</evidence>
<dbReference type="InterPro" id="IPR009057">
    <property type="entry name" value="Homeodomain-like_sf"/>
</dbReference>
<dbReference type="InterPro" id="IPR006600">
    <property type="entry name" value="HTH_CenpB_DNA-bd_dom"/>
</dbReference>
<dbReference type="Pfam" id="PF03221">
    <property type="entry name" value="HTH_Tnp_Tc5"/>
    <property type="match status" value="1"/>
</dbReference>
<dbReference type="GO" id="GO:0003677">
    <property type="term" value="F:DNA binding"/>
    <property type="evidence" value="ECO:0007669"/>
    <property type="project" value="UniProtKB-KW"/>
</dbReference>
<dbReference type="AlphaFoldDB" id="A0A8C0E195"/>
<keyword evidence="1" id="KW-0238">DNA-binding</keyword>
<dbReference type="SMART" id="SM00674">
    <property type="entry name" value="CENPB"/>
    <property type="match status" value="1"/>
</dbReference>
<dbReference type="InterPro" id="IPR050863">
    <property type="entry name" value="CenT-Element_Derived"/>
</dbReference>
<dbReference type="GO" id="GO:0005634">
    <property type="term" value="C:nucleus"/>
    <property type="evidence" value="ECO:0007669"/>
    <property type="project" value="TreeGrafter"/>
</dbReference>
<dbReference type="Ensembl" id="ENSBMST00010031606.1">
    <property type="protein sequence ID" value="ENSBMSP00010028707.1"/>
    <property type="gene ID" value="ENSBMSG00010020854.1"/>
</dbReference>
<proteinExistence type="predicted"/>
<reference evidence="3" key="1">
    <citation type="submission" date="2023-09" db="UniProtKB">
        <authorList>
            <consortium name="Ensembl"/>
        </authorList>
    </citation>
    <scope>IDENTIFICATION</scope>
</reference>
<dbReference type="PANTHER" id="PTHR19303">
    <property type="entry name" value="TRANSPOSON"/>
    <property type="match status" value="1"/>
</dbReference>
<name>A0A8C0E195_BALMU</name>